<dbReference type="EMBL" id="NFKE01000007">
    <property type="protein sequence ID" value="OUP33715.1"/>
    <property type="molecule type" value="Genomic_DNA"/>
</dbReference>
<proteinExistence type="predicted"/>
<evidence type="ECO:0000313" key="4">
    <source>
        <dbReference type="Proteomes" id="UP000196587"/>
    </source>
</evidence>
<comment type="caution">
    <text evidence="2">The sequence shown here is derived from an EMBL/GenBank/DDBJ whole genome shotgun (WGS) entry which is preliminary data.</text>
</comment>
<reference evidence="3 4" key="1">
    <citation type="submission" date="2017-04" db="EMBL/GenBank/DDBJ databases">
        <title>Function of individual gut microbiota members based on whole genome sequencing of pure cultures obtained from chicken caecum.</title>
        <authorList>
            <person name="Medvecky M."/>
            <person name="Cejkova D."/>
            <person name="Polansky O."/>
            <person name="Karasova D."/>
            <person name="Kubasova T."/>
            <person name="Cizek A."/>
            <person name="Rychlik I."/>
        </authorList>
    </citation>
    <scope>NUCLEOTIDE SEQUENCE [LARGE SCALE GENOMIC DNA]</scope>
    <source>
        <strain evidence="4">An189</strain>
        <strain evidence="3">An43</strain>
    </source>
</reference>
<name>A0A1Y4JMH5_9BACE</name>
<evidence type="ECO:0000313" key="2">
    <source>
        <dbReference type="EMBL" id="OUP33715.1"/>
    </source>
</evidence>
<gene>
    <name evidence="2" type="ORF">B5F24_11085</name>
    <name evidence="1" type="ORF">B5F97_00455</name>
</gene>
<accession>A0A1Y4JMH5</accession>
<dbReference type="Proteomes" id="UP000196587">
    <property type="component" value="Unassembled WGS sequence"/>
</dbReference>
<reference evidence="2" key="2">
    <citation type="journal article" date="2018" name="BMC Genomics">
        <title>Whole genome sequencing and function prediction of 133 gut anaerobes isolated from chicken caecum in pure cultures.</title>
        <authorList>
            <person name="Medvecky M."/>
            <person name="Cejkova D."/>
            <person name="Polansky O."/>
            <person name="Karasova D."/>
            <person name="Kubasova T."/>
            <person name="Cizek A."/>
            <person name="Rychlik I."/>
        </authorList>
    </citation>
    <scope>NUCLEOTIDE SEQUENCE</scope>
    <source>
        <strain evidence="2">An189</strain>
        <strain evidence="1">An43</strain>
    </source>
</reference>
<evidence type="ECO:0000313" key="1">
    <source>
        <dbReference type="EMBL" id="OUO02928.1"/>
    </source>
</evidence>
<evidence type="ECO:0000313" key="3">
    <source>
        <dbReference type="Proteomes" id="UP000195386"/>
    </source>
</evidence>
<organism evidence="2 4">
    <name type="scientific">Bacteroides clarus</name>
    <dbReference type="NCBI Taxonomy" id="626929"/>
    <lineage>
        <taxon>Bacteria</taxon>
        <taxon>Pseudomonadati</taxon>
        <taxon>Bacteroidota</taxon>
        <taxon>Bacteroidia</taxon>
        <taxon>Bacteroidales</taxon>
        <taxon>Bacteroidaceae</taxon>
        <taxon>Bacteroides</taxon>
    </lineage>
</organism>
<dbReference type="Proteomes" id="UP000195386">
    <property type="component" value="Unassembled WGS sequence"/>
</dbReference>
<dbReference type="AlphaFoldDB" id="A0A1Y4JMH5"/>
<protein>
    <submittedName>
        <fullName evidence="2">Uncharacterized protein</fullName>
    </submittedName>
</protein>
<sequence>MESTEYTLDGLLCQSILLFHQSRFYDTCRESETEAFQLLEQARLVMRDTQSCVDMAKWGCTFECLAQKYYINGDTDGVLEEIDTALASFWKRIEASRVETFAVYLWLGYYFLLRFRNGASNSRGRCKRVMSDILSYLTETFRKVRKKPALMNTLPDFSADVWGETVYWVEVVHGSCLCEKQAAALLKLLYDFKQMELTRDKVEQDMLLQRILEFYSF</sequence>
<dbReference type="EMBL" id="NFII01000001">
    <property type="protein sequence ID" value="OUO02928.1"/>
    <property type="molecule type" value="Genomic_DNA"/>
</dbReference>
<dbReference type="RefSeq" id="WP_009122688.1">
    <property type="nucleotide sequence ID" value="NZ_CALIXP010000071.1"/>
</dbReference>